<dbReference type="AlphaFoldDB" id="A0A1S2UG62"/>
<feature type="region of interest" description="Disordered" evidence="1">
    <location>
        <begin position="35"/>
        <end position="55"/>
    </location>
</feature>
<reference evidence="2 3" key="1">
    <citation type="submission" date="2016-08" db="EMBL/GenBank/DDBJ databases">
        <title>Draft genome sequence of Pseudomonas costantinii LMG 22119, type strain isolated from cultivated mushroom (Agaricus bisporus) sporophores.</title>
        <authorList>
            <person name="Tambong J.T."/>
        </authorList>
    </citation>
    <scope>NUCLEOTIDE SEQUENCE [LARGE SCALE GENOMIC DNA]</scope>
    <source>
        <strain evidence="2 3">LMG 22119</strain>
    </source>
</reference>
<dbReference type="Proteomes" id="UP000181661">
    <property type="component" value="Unassembled WGS sequence"/>
</dbReference>
<accession>A0A1S2UG62</accession>
<evidence type="ECO:0000313" key="3">
    <source>
        <dbReference type="Proteomes" id="UP000181661"/>
    </source>
</evidence>
<dbReference type="EMBL" id="MDDR01000057">
    <property type="protein sequence ID" value="OIN45412.1"/>
    <property type="molecule type" value="Genomic_DNA"/>
</dbReference>
<evidence type="ECO:0000256" key="1">
    <source>
        <dbReference type="SAM" id="MobiDB-lite"/>
    </source>
</evidence>
<name>A0A1S2UG62_9PSED</name>
<organism evidence="2 3">
    <name type="scientific">Pseudomonas costantinii</name>
    <dbReference type="NCBI Taxonomy" id="168469"/>
    <lineage>
        <taxon>Bacteria</taxon>
        <taxon>Pseudomonadati</taxon>
        <taxon>Pseudomonadota</taxon>
        <taxon>Gammaproteobacteria</taxon>
        <taxon>Pseudomonadales</taxon>
        <taxon>Pseudomonadaceae</taxon>
        <taxon>Pseudomonas</taxon>
    </lineage>
</organism>
<protein>
    <recommendedName>
        <fullName evidence="4">Integrase</fullName>
    </recommendedName>
</protein>
<evidence type="ECO:0008006" key="4">
    <source>
        <dbReference type="Google" id="ProtNLM"/>
    </source>
</evidence>
<proteinExistence type="predicted"/>
<sequence>MVILQEENSALEHLLEQLKKTTWPSGSAFRRKRLQHREADAKSTARGIGDASLLPGHSKQEITKRVYRRIGATAKPSK</sequence>
<gene>
    <name evidence="2" type="ORF">BFL40_28225</name>
</gene>
<comment type="caution">
    <text evidence="2">The sequence shown here is derived from an EMBL/GenBank/DDBJ whole genome shotgun (WGS) entry which is preliminary data.</text>
</comment>
<evidence type="ECO:0000313" key="2">
    <source>
        <dbReference type="EMBL" id="OIN45412.1"/>
    </source>
</evidence>